<sequence>MQALLILALITTCCGAGTRVNREVREPQQFVLAATYPPQRIVGDTISNERSFRARSRVFRNVQVQVDDEPRLYRASGRFQKRVVAAAPIHDITNVAVAKDSPPVAPPVSFNYDEGNHHLNKMTEDNSIMEEAAEYAKGLERTTVAVRGDHDLVYTTVAPNVSLQNVPAIIKPRTEEKKFKQPPPAFTQQPALIRPQANTFTSTVVAQTTSALPGFGANNNIPTPPNNLQGPYQQNTLAQVSVAPMIPLSLPPPSNPQVLPGLVPPQLPPPLQQGIPQVPGAPPIPGPLNPPTPPLGAIPQITPGAHFPQVHPGQAASVHGQHLSGGPPPTPQTPSLPPQQSLPGQVPHTQVPQLTLPNRAAPPPAAFPERVEIINGQAANSSLEQLGCGFDWLTNTCKDVFAIGWCGQCHDFGNIFVHDCKCVRPLIVLPPRQQTRPAFFKPSHRREQKRYETKSVDRSVVFNRRNRTAVGQRTKK</sequence>
<proteinExistence type="predicted"/>
<feature type="compositionally biased region" description="Pro residues" evidence="1">
    <location>
        <begin position="326"/>
        <end position="337"/>
    </location>
</feature>
<reference evidence="3 4" key="1">
    <citation type="submission" date="2023-08" db="EMBL/GenBank/DDBJ databases">
        <title>A Necator americanus chromosomal reference genome.</title>
        <authorList>
            <person name="Ilik V."/>
            <person name="Petrzelkova K.J."/>
            <person name="Pardy F."/>
            <person name="Fuh T."/>
            <person name="Niatou-Singa F.S."/>
            <person name="Gouil Q."/>
            <person name="Baker L."/>
            <person name="Ritchie M.E."/>
            <person name="Jex A.R."/>
            <person name="Gazzola D."/>
            <person name="Li H."/>
            <person name="Toshio Fujiwara R."/>
            <person name="Zhan B."/>
            <person name="Aroian R.V."/>
            <person name="Pafco B."/>
            <person name="Schwarz E.M."/>
        </authorList>
    </citation>
    <scope>NUCLEOTIDE SEQUENCE [LARGE SCALE GENOMIC DNA]</scope>
    <source>
        <strain evidence="3 4">Aroian</strain>
        <tissue evidence="3">Whole animal</tissue>
    </source>
</reference>
<comment type="caution">
    <text evidence="3">The sequence shown here is derived from an EMBL/GenBank/DDBJ whole genome shotgun (WGS) entry which is preliminary data.</text>
</comment>
<evidence type="ECO:0000256" key="2">
    <source>
        <dbReference type="SAM" id="SignalP"/>
    </source>
</evidence>
<dbReference type="EMBL" id="JAVFWL010000005">
    <property type="protein sequence ID" value="KAK6755167.1"/>
    <property type="molecule type" value="Genomic_DNA"/>
</dbReference>
<name>A0ABR1DXK6_NECAM</name>
<feature type="signal peptide" evidence="2">
    <location>
        <begin position="1"/>
        <end position="15"/>
    </location>
</feature>
<feature type="compositionally biased region" description="Pro residues" evidence="1">
    <location>
        <begin position="262"/>
        <end position="271"/>
    </location>
</feature>
<protein>
    <submittedName>
        <fullName evidence="3">Uncharacterized protein</fullName>
    </submittedName>
</protein>
<evidence type="ECO:0000313" key="3">
    <source>
        <dbReference type="EMBL" id="KAK6755167.1"/>
    </source>
</evidence>
<feature type="compositionally biased region" description="Pro residues" evidence="1">
    <location>
        <begin position="279"/>
        <end position="296"/>
    </location>
</feature>
<feature type="compositionally biased region" description="Polar residues" evidence="1">
    <location>
        <begin position="347"/>
        <end position="356"/>
    </location>
</feature>
<feature type="chain" id="PRO_5047249671" evidence="2">
    <location>
        <begin position="16"/>
        <end position="476"/>
    </location>
</feature>
<gene>
    <name evidence="3" type="primary">Necator_chrV.g18674</name>
    <name evidence="3" type="ORF">RB195_013883</name>
</gene>
<organism evidence="3 4">
    <name type="scientific">Necator americanus</name>
    <name type="common">Human hookworm</name>
    <dbReference type="NCBI Taxonomy" id="51031"/>
    <lineage>
        <taxon>Eukaryota</taxon>
        <taxon>Metazoa</taxon>
        <taxon>Ecdysozoa</taxon>
        <taxon>Nematoda</taxon>
        <taxon>Chromadorea</taxon>
        <taxon>Rhabditida</taxon>
        <taxon>Rhabditina</taxon>
        <taxon>Rhabditomorpha</taxon>
        <taxon>Strongyloidea</taxon>
        <taxon>Ancylostomatidae</taxon>
        <taxon>Bunostominae</taxon>
        <taxon>Necator</taxon>
    </lineage>
</organism>
<keyword evidence="4" id="KW-1185">Reference proteome</keyword>
<accession>A0ABR1DXK6</accession>
<dbReference type="Proteomes" id="UP001303046">
    <property type="component" value="Unassembled WGS sequence"/>
</dbReference>
<keyword evidence="2" id="KW-0732">Signal</keyword>
<evidence type="ECO:0000256" key="1">
    <source>
        <dbReference type="SAM" id="MobiDB-lite"/>
    </source>
</evidence>
<evidence type="ECO:0000313" key="4">
    <source>
        <dbReference type="Proteomes" id="UP001303046"/>
    </source>
</evidence>
<feature type="region of interest" description="Disordered" evidence="1">
    <location>
        <begin position="252"/>
        <end position="363"/>
    </location>
</feature>